<evidence type="ECO:0000313" key="1">
    <source>
        <dbReference type="EMBL" id="SCF48768.1"/>
    </source>
</evidence>
<evidence type="ECO:0000313" key="2">
    <source>
        <dbReference type="Proteomes" id="UP000198797"/>
    </source>
</evidence>
<dbReference type="Proteomes" id="UP000198797">
    <property type="component" value="Unassembled WGS sequence"/>
</dbReference>
<accession>A0A1C5AU54</accession>
<dbReference type="RefSeq" id="WP_091253747.1">
    <property type="nucleotide sequence ID" value="NZ_FMCU01000028.1"/>
</dbReference>
<keyword evidence="2" id="KW-1185">Reference proteome</keyword>
<protein>
    <submittedName>
        <fullName evidence="1">Uncharacterized protein</fullName>
    </submittedName>
</protein>
<name>A0A1C5AU54_9ACTN</name>
<dbReference type="STRING" id="121616.GA0070216_12847"/>
<gene>
    <name evidence="1" type="ORF">GA0070216_12847</name>
</gene>
<organism evidence="1 2">
    <name type="scientific">Micromonospora matsumotoense</name>
    <dbReference type="NCBI Taxonomy" id="121616"/>
    <lineage>
        <taxon>Bacteria</taxon>
        <taxon>Bacillati</taxon>
        <taxon>Actinomycetota</taxon>
        <taxon>Actinomycetes</taxon>
        <taxon>Micromonosporales</taxon>
        <taxon>Micromonosporaceae</taxon>
        <taxon>Micromonospora</taxon>
    </lineage>
</organism>
<proteinExistence type="predicted"/>
<dbReference type="AlphaFoldDB" id="A0A1C5AU54"/>
<sequence length="197" mass="21525">MEDGSQIRSEKRLTGLWARTFDMAQIGVRRVFDPIKPQRTTRSADEVESFREPPRTPWVNPAELARVLGAGYGGRPSTVSCLPACDITMPPLVFFDTIRSLYRETYLDRAARAALLRLVAVQPGVSFLGEATDRAGRKAIGVTVADGGTRFSLLFERNTGVLLASEYGVPGFVLNDYSLYLTVDRRGGLAPANGVSV</sequence>
<reference evidence="2" key="1">
    <citation type="submission" date="2016-06" db="EMBL/GenBank/DDBJ databases">
        <authorList>
            <person name="Varghese N."/>
            <person name="Submissions Spin"/>
        </authorList>
    </citation>
    <scope>NUCLEOTIDE SEQUENCE [LARGE SCALE GENOMIC DNA]</scope>
    <source>
        <strain evidence="2">DSM 44100</strain>
    </source>
</reference>
<dbReference type="EMBL" id="FMCU01000028">
    <property type="protein sequence ID" value="SCF48768.1"/>
    <property type="molecule type" value="Genomic_DNA"/>
</dbReference>